<dbReference type="Proteomes" id="UP000365705">
    <property type="component" value="Unassembled WGS sequence"/>
</dbReference>
<dbReference type="Pfam" id="PF00589">
    <property type="entry name" value="Phage_integrase"/>
    <property type="match status" value="1"/>
</dbReference>
<dbReference type="GO" id="GO:0015074">
    <property type="term" value="P:DNA integration"/>
    <property type="evidence" value="ECO:0007669"/>
    <property type="project" value="InterPro"/>
</dbReference>
<dbReference type="GO" id="GO:0006310">
    <property type="term" value="P:DNA recombination"/>
    <property type="evidence" value="ECO:0007669"/>
    <property type="project" value="UniProtKB-KW"/>
</dbReference>
<dbReference type="PROSITE" id="PS51898">
    <property type="entry name" value="TYR_RECOMBINASE"/>
    <property type="match status" value="1"/>
</dbReference>
<evidence type="ECO:0000313" key="3">
    <source>
        <dbReference type="EMBL" id="VTZ93230.1"/>
    </source>
</evidence>
<dbReference type="CDD" id="cd01192">
    <property type="entry name" value="INT_C_like_3"/>
    <property type="match status" value="1"/>
</dbReference>
<dbReference type="PANTHER" id="PTHR30349">
    <property type="entry name" value="PHAGE INTEGRASE-RELATED"/>
    <property type="match status" value="1"/>
</dbReference>
<evidence type="ECO:0000313" key="4">
    <source>
        <dbReference type="Proteomes" id="UP000365705"/>
    </source>
</evidence>
<protein>
    <submittedName>
        <fullName evidence="3">Tyrosine recombinase XerC</fullName>
    </submittedName>
</protein>
<dbReference type="GO" id="GO:0003677">
    <property type="term" value="F:DNA binding"/>
    <property type="evidence" value="ECO:0007669"/>
    <property type="project" value="InterPro"/>
</dbReference>
<evidence type="ECO:0000256" key="1">
    <source>
        <dbReference type="ARBA" id="ARBA00023172"/>
    </source>
</evidence>
<feature type="domain" description="Tyr recombinase" evidence="2">
    <location>
        <begin position="4"/>
        <end position="195"/>
    </location>
</feature>
<accession>A0A508YTU1</accession>
<reference evidence="3 4" key="1">
    <citation type="submission" date="2019-06" db="EMBL/GenBank/DDBJ databases">
        <authorList>
            <person name="Rodrigo-Torres L."/>
            <person name="Arahal R. D."/>
            <person name="Lucena T."/>
        </authorList>
    </citation>
    <scope>NUCLEOTIDE SEQUENCE [LARGE SCALE GENOMIC DNA]</scope>
    <source>
        <strain evidence="3 4">INIA P508</strain>
    </source>
</reference>
<dbReference type="InterPro" id="IPR002104">
    <property type="entry name" value="Integrase_catalytic"/>
</dbReference>
<dbReference type="SUPFAM" id="SSF56349">
    <property type="entry name" value="DNA breaking-rejoining enzymes"/>
    <property type="match status" value="1"/>
</dbReference>
<dbReference type="Gene3D" id="1.10.443.10">
    <property type="entry name" value="Intergrase catalytic core"/>
    <property type="match status" value="1"/>
</dbReference>
<proteinExistence type="predicted"/>
<gene>
    <name evidence="3" type="primary">xerC_3</name>
    <name evidence="3" type="ORF">LMUP508_01899</name>
</gene>
<dbReference type="PANTHER" id="PTHR30349:SF82">
    <property type="entry name" value="INTEGRASE_RECOMBINASE YOEC-RELATED"/>
    <property type="match status" value="1"/>
</dbReference>
<name>A0A508YTU1_LIMMU</name>
<dbReference type="RefSeq" id="WP_048344871.1">
    <property type="nucleotide sequence ID" value="NZ_CABFNH010000032.1"/>
</dbReference>
<dbReference type="AlphaFoldDB" id="A0A508YTU1"/>
<sequence length="197" mass="23019">MRQIVLPIKDDEVLKQVQDTLLNNFKSGRRNYTIFQVGKATLLRVSDVLRLKQTDVFDDYGAIKQHAFIKDKKTGKRNTLYLKPVMMDLVMYQQWLKRNGYEGTTEWLFPSTTRPQKHIDERQFYNVMAKVGDLLDINYLGTHTMRKTGAYRVYVQSNYNIGLVMKLLNHSSEAMTLAYLGLDQVSREHMLDKIDFG</sequence>
<keyword evidence="1" id="KW-0233">DNA recombination</keyword>
<evidence type="ECO:0000259" key="2">
    <source>
        <dbReference type="PROSITE" id="PS51898"/>
    </source>
</evidence>
<dbReference type="InterPro" id="IPR011010">
    <property type="entry name" value="DNA_brk_join_enz"/>
</dbReference>
<dbReference type="EMBL" id="CABFNH010000032">
    <property type="protein sequence ID" value="VTZ93230.1"/>
    <property type="molecule type" value="Genomic_DNA"/>
</dbReference>
<dbReference type="InterPro" id="IPR050090">
    <property type="entry name" value="Tyrosine_recombinase_XerCD"/>
</dbReference>
<organism evidence="3 4">
    <name type="scientific">Limosilactobacillus mucosae</name>
    <name type="common">Lactobacillus mucosae</name>
    <dbReference type="NCBI Taxonomy" id="97478"/>
    <lineage>
        <taxon>Bacteria</taxon>
        <taxon>Bacillati</taxon>
        <taxon>Bacillota</taxon>
        <taxon>Bacilli</taxon>
        <taxon>Lactobacillales</taxon>
        <taxon>Lactobacillaceae</taxon>
        <taxon>Limosilactobacillus</taxon>
    </lineage>
</organism>
<dbReference type="InterPro" id="IPR013762">
    <property type="entry name" value="Integrase-like_cat_sf"/>
</dbReference>